<accession>A0A1M7QA27</accession>
<dbReference type="STRING" id="551987.SAMN05192549_106423"/>
<dbReference type="AlphaFoldDB" id="A0A1M7QA27"/>
<evidence type="ECO:0000313" key="2">
    <source>
        <dbReference type="Proteomes" id="UP000184339"/>
    </source>
</evidence>
<sequence>MDFIFLAATLLFYAVTVAMAAGCDKLGGQP</sequence>
<reference evidence="2" key="1">
    <citation type="submission" date="2016-11" db="EMBL/GenBank/DDBJ databases">
        <authorList>
            <person name="Varghese N."/>
            <person name="Submissions S."/>
        </authorList>
    </citation>
    <scope>NUCLEOTIDE SEQUENCE [LARGE SCALE GENOMIC DNA]</scope>
    <source>
        <strain evidence="2">Sac-22</strain>
    </source>
</reference>
<dbReference type="Proteomes" id="UP000184339">
    <property type="component" value="Unassembled WGS sequence"/>
</dbReference>
<name>A0A1M7QA27_9BURK</name>
<proteinExistence type="predicted"/>
<keyword evidence="2" id="KW-1185">Reference proteome</keyword>
<evidence type="ECO:0000313" key="1">
    <source>
        <dbReference type="EMBL" id="SHN27586.1"/>
    </source>
</evidence>
<gene>
    <name evidence="1" type="ORF">SAMN05192549_106423</name>
</gene>
<protein>
    <submittedName>
        <fullName evidence="1">Uncharacterized protein</fullName>
    </submittedName>
</protein>
<organism evidence="1 2">
    <name type="scientific">Duganella sacchari</name>
    <dbReference type="NCBI Taxonomy" id="551987"/>
    <lineage>
        <taxon>Bacteria</taxon>
        <taxon>Pseudomonadati</taxon>
        <taxon>Pseudomonadota</taxon>
        <taxon>Betaproteobacteria</taxon>
        <taxon>Burkholderiales</taxon>
        <taxon>Oxalobacteraceae</taxon>
        <taxon>Telluria group</taxon>
        <taxon>Duganella</taxon>
    </lineage>
</organism>
<dbReference type="EMBL" id="FRCX01000006">
    <property type="protein sequence ID" value="SHN27586.1"/>
    <property type="molecule type" value="Genomic_DNA"/>
</dbReference>